<dbReference type="PANTHER" id="PTHR30589">
    <property type="entry name" value="PROLIPOPROTEIN DIACYLGLYCERYL TRANSFERASE"/>
    <property type="match status" value="1"/>
</dbReference>
<feature type="transmembrane region" description="Helical" evidence="7">
    <location>
        <begin position="242"/>
        <end position="260"/>
    </location>
</feature>
<keyword evidence="2 7" id="KW-1003">Cell membrane</keyword>
<dbReference type="NCBIfam" id="TIGR00544">
    <property type="entry name" value="lgt"/>
    <property type="match status" value="1"/>
</dbReference>
<comment type="pathway">
    <text evidence="7">Protein modification; lipoprotein biosynthesis (diacylglyceryl transfer).</text>
</comment>
<sequence>MLVHPQFNPVALAIGPLQVHWYGLSYLLAFTLFMLLARARVRQPMWRAAGWSAPQVEDLLFWGVLGVILGGRLGYVLFYKPEHYLAHPMEILSVWQGGMAFHGGMLGVIVALALYARRHGRAWLEVTDLIAPCVPTGLASGRIGNFINGELWGRPASADLPWAMVFPQSGSLLPRHPSQLYQFALEGLLLAALLWLYARRPRAIGQVSGAFLGGYGLLRFIAEYFREPDAFLGLQALGLSRGQWLCVPMIVGGVLLWAWATRRGRLPVARPA</sequence>
<feature type="transmembrane region" description="Helical" evidence="7">
    <location>
        <begin position="99"/>
        <end position="117"/>
    </location>
</feature>
<keyword evidence="4 7" id="KW-0812">Transmembrane</keyword>
<organism evidence="8 9">
    <name type="scientific">Pseudaquabacterium rugosum</name>
    <dbReference type="NCBI Taxonomy" id="2984194"/>
    <lineage>
        <taxon>Bacteria</taxon>
        <taxon>Pseudomonadati</taxon>
        <taxon>Pseudomonadota</taxon>
        <taxon>Betaproteobacteria</taxon>
        <taxon>Burkholderiales</taxon>
        <taxon>Sphaerotilaceae</taxon>
        <taxon>Pseudaquabacterium</taxon>
    </lineage>
</organism>
<gene>
    <name evidence="7 8" type="primary">lgt</name>
    <name evidence="8" type="ORF">AACH11_05835</name>
</gene>
<dbReference type="Proteomes" id="UP001368500">
    <property type="component" value="Unassembled WGS sequence"/>
</dbReference>
<evidence type="ECO:0000256" key="3">
    <source>
        <dbReference type="ARBA" id="ARBA00022679"/>
    </source>
</evidence>
<evidence type="ECO:0000313" key="8">
    <source>
        <dbReference type="EMBL" id="MEK8025478.1"/>
    </source>
</evidence>
<feature type="transmembrane region" description="Helical" evidence="7">
    <location>
        <begin position="204"/>
        <end position="222"/>
    </location>
</feature>
<dbReference type="PROSITE" id="PS01311">
    <property type="entry name" value="LGT"/>
    <property type="match status" value="1"/>
</dbReference>
<dbReference type="GO" id="GO:0008961">
    <property type="term" value="F:phosphatidylglycerol-prolipoprotein diacylglyceryl transferase activity"/>
    <property type="evidence" value="ECO:0007669"/>
    <property type="project" value="UniProtKB-EC"/>
</dbReference>
<comment type="similarity">
    <text evidence="1 7">Belongs to the Lgt family.</text>
</comment>
<feature type="binding site" evidence="7">
    <location>
        <position position="142"/>
    </location>
    <ligand>
        <name>a 1,2-diacyl-sn-glycero-3-phospho-(1'-sn-glycerol)</name>
        <dbReference type="ChEBI" id="CHEBI:64716"/>
    </ligand>
</feature>
<comment type="caution">
    <text evidence="8">The sequence shown here is derived from an EMBL/GenBank/DDBJ whole genome shotgun (WGS) entry which is preliminary data.</text>
</comment>
<dbReference type="InterPro" id="IPR001640">
    <property type="entry name" value="Lgt"/>
</dbReference>
<proteinExistence type="inferred from homology"/>
<reference evidence="8 9" key="1">
    <citation type="submission" date="2024-04" db="EMBL/GenBank/DDBJ databases">
        <title>Novel species of the genus Ideonella isolated from streams.</title>
        <authorList>
            <person name="Lu H."/>
        </authorList>
    </citation>
    <scope>NUCLEOTIDE SEQUENCE [LARGE SCALE GENOMIC DNA]</scope>
    <source>
        <strain evidence="8 9">BYS139W</strain>
    </source>
</reference>
<evidence type="ECO:0000256" key="7">
    <source>
        <dbReference type="HAMAP-Rule" id="MF_01147"/>
    </source>
</evidence>
<feature type="transmembrane region" description="Helical" evidence="7">
    <location>
        <begin position="59"/>
        <end position="79"/>
    </location>
</feature>
<protein>
    <recommendedName>
        <fullName evidence="7">Phosphatidylglycerol--prolipoprotein diacylglyceryl transferase</fullName>
        <ecNumber evidence="7">2.5.1.145</ecNumber>
    </recommendedName>
</protein>
<name>A0ABU9B6I1_9BURK</name>
<feature type="transmembrane region" description="Helical" evidence="7">
    <location>
        <begin position="20"/>
        <end position="39"/>
    </location>
</feature>
<dbReference type="Pfam" id="PF01790">
    <property type="entry name" value="LGT"/>
    <property type="match status" value="1"/>
</dbReference>
<keyword evidence="3 7" id="KW-0808">Transferase</keyword>
<dbReference type="EMBL" id="JBBUTF010000004">
    <property type="protein sequence ID" value="MEK8025478.1"/>
    <property type="molecule type" value="Genomic_DNA"/>
</dbReference>
<keyword evidence="6 7" id="KW-0472">Membrane</keyword>
<comment type="function">
    <text evidence="7">Catalyzes the transfer of the diacylglyceryl group from phosphatidylglycerol to the sulfhydryl group of the N-terminal cysteine of a prolipoprotein, the first step in the formation of mature lipoproteins.</text>
</comment>
<evidence type="ECO:0000256" key="6">
    <source>
        <dbReference type="ARBA" id="ARBA00023136"/>
    </source>
</evidence>
<comment type="catalytic activity">
    <reaction evidence="7">
        <text>L-cysteinyl-[prolipoprotein] + a 1,2-diacyl-sn-glycero-3-phospho-(1'-sn-glycerol) = an S-1,2-diacyl-sn-glyceryl-L-cysteinyl-[prolipoprotein] + sn-glycerol 1-phosphate + H(+)</text>
        <dbReference type="Rhea" id="RHEA:56712"/>
        <dbReference type="Rhea" id="RHEA-COMP:14679"/>
        <dbReference type="Rhea" id="RHEA-COMP:14680"/>
        <dbReference type="ChEBI" id="CHEBI:15378"/>
        <dbReference type="ChEBI" id="CHEBI:29950"/>
        <dbReference type="ChEBI" id="CHEBI:57685"/>
        <dbReference type="ChEBI" id="CHEBI:64716"/>
        <dbReference type="ChEBI" id="CHEBI:140658"/>
        <dbReference type="EC" id="2.5.1.145"/>
    </reaction>
</comment>
<evidence type="ECO:0000256" key="2">
    <source>
        <dbReference type="ARBA" id="ARBA00022475"/>
    </source>
</evidence>
<comment type="subcellular location">
    <subcellularLocation>
        <location evidence="7">Cell membrane</location>
        <topology evidence="7">Multi-pass membrane protein</topology>
    </subcellularLocation>
</comment>
<dbReference type="RefSeq" id="WP_341373253.1">
    <property type="nucleotide sequence ID" value="NZ_JBBUTF010000004.1"/>
</dbReference>
<keyword evidence="5 7" id="KW-1133">Transmembrane helix</keyword>
<dbReference type="PANTHER" id="PTHR30589:SF0">
    <property type="entry name" value="PHOSPHATIDYLGLYCEROL--PROLIPOPROTEIN DIACYLGLYCERYL TRANSFERASE"/>
    <property type="match status" value="1"/>
</dbReference>
<evidence type="ECO:0000256" key="5">
    <source>
        <dbReference type="ARBA" id="ARBA00022989"/>
    </source>
</evidence>
<keyword evidence="9" id="KW-1185">Reference proteome</keyword>
<evidence type="ECO:0000256" key="4">
    <source>
        <dbReference type="ARBA" id="ARBA00022692"/>
    </source>
</evidence>
<dbReference type="EC" id="2.5.1.145" evidence="7"/>
<accession>A0ABU9B6I1</accession>
<evidence type="ECO:0000313" key="9">
    <source>
        <dbReference type="Proteomes" id="UP001368500"/>
    </source>
</evidence>
<evidence type="ECO:0000256" key="1">
    <source>
        <dbReference type="ARBA" id="ARBA00007150"/>
    </source>
</evidence>
<dbReference type="HAMAP" id="MF_01147">
    <property type="entry name" value="Lgt"/>
    <property type="match status" value="1"/>
</dbReference>